<sequence>MHTGDDQCRDIECAEFVPHVERHGLLAVHRVDPRVQGGAHRLRVLLLGPVVGEVCREDLPQGGGVRLVVLGGQRSLERVRDLAGRDMAGWIAPEDAGLAALSTLVGALLLARVTAGSPLSEEILRAARKAAARLTD</sequence>
<keyword evidence="2" id="KW-1185">Reference proteome</keyword>
<evidence type="ECO:0000313" key="1">
    <source>
        <dbReference type="EMBL" id="MEN3538873.1"/>
    </source>
</evidence>
<protein>
    <recommendedName>
        <fullName evidence="3">TetR family transcriptional regulator</fullName>
    </recommendedName>
</protein>
<accession>A0ABV0AUF5</accession>
<reference evidence="1 2" key="1">
    <citation type="submission" date="2024-05" db="EMBL/GenBank/DDBJ databases">
        <title>Microbispora sp.ZYX-F-249.</title>
        <authorList>
            <person name="Xie H."/>
        </authorList>
    </citation>
    <scope>NUCLEOTIDE SEQUENCE [LARGE SCALE GENOMIC DNA]</scope>
    <source>
        <strain evidence="1 2">ZYX-F-249</strain>
    </source>
</reference>
<organism evidence="1 2">
    <name type="scientific">Microbispora maris</name>
    <dbReference type="NCBI Taxonomy" id="3144104"/>
    <lineage>
        <taxon>Bacteria</taxon>
        <taxon>Bacillati</taxon>
        <taxon>Actinomycetota</taxon>
        <taxon>Actinomycetes</taxon>
        <taxon>Streptosporangiales</taxon>
        <taxon>Streptosporangiaceae</taxon>
        <taxon>Microbispora</taxon>
    </lineage>
</organism>
<dbReference type="EMBL" id="JBDJAW010000026">
    <property type="protein sequence ID" value="MEN3538873.1"/>
    <property type="molecule type" value="Genomic_DNA"/>
</dbReference>
<evidence type="ECO:0000313" key="2">
    <source>
        <dbReference type="Proteomes" id="UP001447516"/>
    </source>
</evidence>
<dbReference type="InterPro" id="IPR036271">
    <property type="entry name" value="Tet_transcr_reg_TetR-rel_C_sf"/>
</dbReference>
<dbReference type="RefSeq" id="WP_346228793.1">
    <property type="nucleotide sequence ID" value="NZ_JBDJAW010000026.1"/>
</dbReference>
<dbReference type="Proteomes" id="UP001447516">
    <property type="component" value="Unassembled WGS sequence"/>
</dbReference>
<comment type="caution">
    <text evidence="1">The sequence shown here is derived from an EMBL/GenBank/DDBJ whole genome shotgun (WGS) entry which is preliminary data.</text>
</comment>
<dbReference type="Gene3D" id="1.10.357.10">
    <property type="entry name" value="Tetracycline Repressor, domain 2"/>
    <property type="match status" value="1"/>
</dbReference>
<dbReference type="SUPFAM" id="SSF48498">
    <property type="entry name" value="Tetracyclin repressor-like, C-terminal domain"/>
    <property type="match status" value="1"/>
</dbReference>
<gene>
    <name evidence="1" type="ORF">AAH991_27435</name>
</gene>
<name>A0ABV0AUF5_9ACTN</name>
<evidence type="ECO:0008006" key="3">
    <source>
        <dbReference type="Google" id="ProtNLM"/>
    </source>
</evidence>
<proteinExistence type="predicted"/>